<gene>
    <name evidence="1" type="ORF">XELAEV_18038215mg</name>
</gene>
<accession>A0A974H6N5</accession>
<protein>
    <submittedName>
        <fullName evidence="1">Uncharacterized protein</fullName>
    </submittedName>
</protein>
<evidence type="ECO:0000313" key="1">
    <source>
        <dbReference type="EMBL" id="OCT66934.1"/>
    </source>
</evidence>
<dbReference type="EMBL" id="CM004480">
    <property type="protein sequence ID" value="OCT66934.1"/>
    <property type="molecule type" value="Genomic_DNA"/>
</dbReference>
<proteinExistence type="predicted"/>
<name>A0A974H6N5_XENLA</name>
<evidence type="ECO:0000313" key="2">
    <source>
        <dbReference type="Proteomes" id="UP000694892"/>
    </source>
</evidence>
<dbReference type="Proteomes" id="UP000694892">
    <property type="component" value="Chromosome 8L"/>
</dbReference>
<sequence length="101" mass="11614">MQDDEKISHLGRCTASDLPDEPWPTMITNTGVNAPISSLMKRRRKLPIWFRWLMFIHCVSEQEGHLEEGDGVWCSITLKQQIRLRCEGVPPKRRPCAPISS</sequence>
<reference evidence="2" key="1">
    <citation type="journal article" date="2016" name="Nature">
        <title>Genome evolution in the allotetraploid frog Xenopus laevis.</title>
        <authorList>
            <person name="Session A.M."/>
            <person name="Uno Y."/>
            <person name="Kwon T."/>
            <person name="Chapman J.A."/>
            <person name="Toyoda A."/>
            <person name="Takahashi S."/>
            <person name="Fukui A."/>
            <person name="Hikosaka A."/>
            <person name="Suzuki A."/>
            <person name="Kondo M."/>
            <person name="van Heeringen S.J."/>
            <person name="Quigley I."/>
            <person name="Heinz S."/>
            <person name="Ogino H."/>
            <person name="Ochi H."/>
            <person name="Hellsten U."/>
            <person name="Lyons J.B."/>
            <person name="Simakov O."/>
            <person name="Putnam N."/>
            <person name="Stites J."/>
            <person name="Kuroki Y."/>
            <person name="Tanaka T."/>
            <person name="Michiue T."/>
            <person name="Watanabe M."/>
            <person name="Bogdanovic O."/>
            <person name="Lister R."/>
            <person name="Georgiou G."/>
            <person name="Paranjpe S.S."/>
            <person name="van Kruijsbergen I."/>
            <person name="Shu S."/>
            <person name="Carlson J."/>
            <person name="Kinoshita T."/>
            <person name="Ohta Y."/>
            <person name="Mawaribuchi S."/>
            <person name="Jenkins J."/>
            <person name="Grimwood J."/>
            <person name="Schmutz J."/>
            <person name="Mitros T."/>
            <person name="Mozaffari S.V."/>
            <person name="Suzuki Y."/>
            <person name="Haramoto Y."/>
            <person name="Yamamoto T.S."/>
            <person name="Takagi C."/>
            <person name="Heald R."/>
            <person name="Miller K."/>
            <person name="Haudenschild C."/>
            <person name="Kitzman J."/>
            <person name="Nakayama T."/>
            <person name="Izutsu Y."/>
            <person name="Robert J."/>
            <person name="Fortriede J."/>
            <person name="Burns K."/>
            <person name="Lotay V."/>
            <person name="Karimi K."/>
            <person name="Yasuoka Y."/>
            <person name="Dichmann D.S."/>
            <person name="Flajnik M.F."/>
            <person name="Houston D.W."/>
            <person name="Shendure J."/>
            <person name="DuPasquier L."/>
            <person name="Vize P.D."/>
            <person name="Zorn A.M."/>
            <person name="Ito M."/>
            <person name="Marcotte E.M."/>
            <person name="Wallingford J.B."/>
            <person name="Ito Y."/>
            <person name="Asashima M."/>
            <person name="Ueno N."/>
            <person name="Matsuda Y."/>
            <person name="Veenstra G.J."/>
            <person name="Fujiyama A."/>
            <person name="Harland R.M."/>
            <person name="Taira M."/>
            <person name="Rokhsar D.S."/>
        </authorList>
    </citation>
    <scope>NUCLEOTIDE SEQUENCE [LARGE SCALE GENOMIC DNA]</scope>
    <source>
        <strain evidence="2">J</strain>
    </source>
</reference>
<dbReference type="AlphaFoldDB" id="A0A974H6N5"/>
<organism evidence="1 2">
    <name type="scientific">Xenopus laevis</name>
    <name type="common">African clawed frog</name>
    <dbReference type="NCBI Taxonomy" id="8355"/>
    <lineage>
        <taxon>Eukaryota</taxon>
        <taxon>Metazoa</taxon>
        <taxon>Chordata</taxon>
        <taxon>Craniata</taxon>
        <taxon>Vertebrata</taxon>
        <taxon>Euteleostomi</taxon>
        <taxon>Amphibia</taxon>
        <taxon>Batrachia</taxon>
        <taxon>Anura</taxon>
        <taxon>Pipoidea</taxon>
        <taxon>Pipidae</taxon>
        <taxon>Xenopodinae</taxon>
        <taxon>Xenopus</taxon>
        <taxon>Xenopus</taxon>
    </lineage>
</organism>